<feature type="compositionally biased region" description="Pro residues" evidence="1">
    <location>
        <begin position="224"/>
        <end position="233"/>
    </location>
</feature>
<proteinExistence type="predicted"/>
<dbReference type="Proteomes" id="UP001215280">
    <property type="component" value="Unassembled WGS sequence"/>
</dbReference>
<name>A0AAD7JLL2_9AGAR</name>
<feature type="compositionally biased region" description="Low complexity" evidence="1">
    <location>
        <begin position="59"/>
        <end position="73"/>
    </location>
</feature>
<feature type="compositionally biased region" description="Acidic residues" evidence="1">
    <location>
        <begin position="74"/>
        <end position="88"/>
    </location>
</feature>
<reference evidence="2" key="1">
    <citation type="submission" date="2023-03" db="EMBL/GenBank/DDBJ databases">
        <title>Massive genome expansion in bonnet fungi (Mycena s.s.) driven by repeated elements and novel gene families across ecological guilds.</title>
        <authorList>
            <consortium name="Lawrence Berkeley National Laboratory"/>
            <person name="Harder C.B."/>
            <person name="Miyauchi S."/>
            <person name="Viragh M."/>
            <person name="Kuo A."/>
            <person name="Thoen E."/>
            <person name="Andreopoulos B."/>
            <person name="Lu D."/>
            <person name="Skrede I."/>
            <person name="Drula E."/>
            <person name="Henrissat B."/>
            <person name="Morin E."/>
            <person name="Kohler A."/>
            <person name="Barry K."/>
            <person name="LaButti K."/>
            <person name="Morin E."/>
            <person name="Salamov A."/>
            <person name="Lipzen A."/>
            <person name="Mereny Z."/>
            <person name="Hegedus B."/>
            <person name="Baldrian P."/>
            <person name="Stursova M."/>
            <person name="Weitz H."/>
            <person name="Taylor A."/>
            <person name="Grigoriev I.V."/>
            <person name="Nagy L.G."/>
            <person name="Martin F."/>
            <person name="Kauserud H."/>
        </authorList>
    </citation>
    <scope>NUCLEOTIDE SEQUENCE</scope>
    <source>
        <strain evidence="2">CBHHK188m</strain>
    </source>
</reference>
<keyword evidence="3" id="KW-1185">Reference proteome</keyword>
<comment type="caution">
    <text evidence="2">The sequence shown here is derived from an EMBL/GenBank/DDBJ whole genome shotgun (WGS) entry which is preliminary data.</text>
</comment>
<feature type="region of interest" description="Disordered" evidence="1">
    <location>
        <begin position="1"/>
        <end position="112"/>
    </location>
</feature>
<dbReference type="AlphaFoldDB" id="A0AAD7JLL2"/>
<feature type="compositionally biased region" description="Polar residues" evidence="1">
    <location>
        <begin position="189"/>
        <end position="199"/>
    </location>
</feature>
<feature type="compositionally biased region" description="Acidic residues" evidence="1">
    <location>
        <begin position="155"/>
        <end position="170"/>
    </location>
</feature>
<sequence length="287" mass="30503">MLASLTGQRLPSDSDGESDEEDTEMPSLERIIVSNNNRAADWPLPMMFDSDSDEMPALASVSNSSDSDPSSDSADSDSSSEDSDEAATDEQAPPIRPFDLEFDPGMQARHEDGGVFERFSNLWAAPAPAVREAEAALIESTTRGVEAASDSTTPVEEEDADDADDDEDMPPLEREPPFVTDGRGRVVWSSPSGSGYVTPSSSARRASASGIPGAFSSGTRAVPPEKPPSPRQPPGEGGFTTDGRGRVIGTTGTREDEEAEREETDDEEPEAPTPARSFLGRVLGAFF</sequence>
<dbReference type="EMBL" id="JARJLG010000030">
    <property type="protein sequence ID" value="KAJ7767432.1"/>
    <property type="molecule type" value="Genomic_DNA"/>
</dbReference>
<accession>A0AAD7JLL2</accession>
<evidence type="ECO:0000256" key="1">
    <source>
        <dbReference type="SAM" id="MobiDB-lite"/>
    </source>
</evidence>
<feature type="compositionally biased region" description="Low complexity" evidence="1">
    <location>
        <begin position="200"/>
        <end position="209"/>
    </location>
</feature>
<organism evidence="2 3">
    <name type="scientific">Mycena maculata</name>
    <dbReference type="NCBI Taxonomy" id="230809"/>
    <lineage>
        <taxon>Eukaryota</taxon>
        <taxon>Fungi</taxon>
        <taxon>Dikarya</taxon>
        <taxon>Basidiomycota</taxon>
        <taxon>Agaricomycotina</taxon>
        <taxon>Agaricomycetes</taxon>
        <taxon>Agaricomycetidae</taxon>
        <taxon>Agaricales</taxon>
        <taxon>Marasmiineae</taxon>
        <taxon>Mycenaceae</taxon>
        <taxon>Mycena</taxon>
    </lineage>
</organism>
<feature type="compositionally biased region" description="Polar residues" evidence="1">
    <location>
        <begin position="140"/>
        <end position="154"/>
    </location>
</feature>
<evidence type="ECO:0000313" key="3">
    <source>
        <dbReference type="Proteomes" id="UP001215280"/>
    </source>
</evidence>
<gene>
    <name evidence="2" type="ORF">DFH07DRAFT_808521</name>
</gene>
<feature type="compositionally biased region" description="Polar residues" evidence="1">
    <location>
        <begin position="1"/>
        <end position="11"/>
    </location>
</feature>
<feature type="region of interest" description="Disordered" evidence="1">
    <location>
        <begin position="140"/>
        <end position="279"/>
    </location>
</feature>
<protein>
    <submittedName>
        <fullName evidence="2">Uncharacterized protein</fullName>
    </submittedName>
</protein>
<feature type="compositionally biased region" description="Acidic residues" evidence="1">
    <location>
        <begin position="14"/>
        <end position="24"/>
    </location>
</feature>
<feature type="compositionally biased region" description="Acidic residues" evidence="1">
    <location>
        <begin position="255"/>
        <end position="270"/>
    </location>
</feature>
<evidence type="ECO:0000313" key="2">
    <source>
        <dbReference type="EMBL" id="KAJ7767432.1"/>
    </source>
</evidence>